<gene>
    <name evidence="22" type="primary">LTBP2</name>
</gene>
<feature type="domain" description="EGF-like" evidence="20">
    <location>
        <begin position="178"/>
        <end position="210"/>
    </location>
</feature>
<reference evidence="22" key="2">
    <citation type="submission" date="2025-08" db="UniProtKB">
        <authorList>
            <consortium name="Ensembl"/>
        </authorList>
    </citation>
    <scope>IDENTIFICATION</scope>
</reference>
<evidence type="ECO:0000256" key="12">
    <source>
        <dbReference type="ARBA" id="ARBA00023278"/>
    </source>
</evidence>
<feature type="domain" description="EGF-like" evidence="20">
    <location>
        <begin position="580"/>
        <end position="621"/>
    </location>
</feature>
<dbReference type="SUPFAM" id="SSF57184">
    <property type="entry name" value="Growth factor receptor domain"/>
    <property type="match status" value="4"/>
</dbReference>
<dbReference type="InterPro" id="IPR017878">
    <property type="entry name" value="TB_dom"/>
</dbReference>
<dbReference type="OrthoDB" id="4405280at2759"/>
<evidence type="ECO:0000313" key="22">
    <source>
        <dbReference type="Ensembl" id="ENSSFOP00015037534.2"/>
    </source>
</evidence>
<dbReference type="GO" id="GO:0005509">
    <property type="term" value="F:calcium ion binding"/>
    <property type="evidence" value="ECO:0007669"/>
    <property type="project" value="InterPro"/>
</dbReference>
<dbReference type="GO" id="GO:0008201">
    <property type="term" value="F:heparin binding"/>
    <property type="evidence" value="ECO:0007669"/>
    <property type="project" value="UniProtKB-KW"/>
</dbReference>
<evidence type="ECO:0000256" key="15">
    <source>
        <dbReference type="ARBA" id="ARBA00062144"/>
    </source>
</evidence>
<keyword evidence="3" id="KW-0272">Extracellular matrix</keyword>
<evidence type="ECO:0000256" key="2">
    <source>
        <dbReference type="ARBA" id="ARBA00022525"/>
    </source>
</evidence>
<dbReference type="Gene3D" id="3.90.290.10">
    <property type="entry name" value="TGF-beta binding (TB) domain"/>
    <property type="match status" value="4"/>
</dbReference>
<comment type="function">
    <text evidence="14">May play an integral structural role in elastic-fiber architectural organization and/or assembly.</text>
</comment>
<dbReference type="Pfam" id="PF07974">
    <property type="entry name" value="EGF_2"/>
    <property type="match status" value="1"/>
</dbReference>
<evidence type="ECO:0000256" key="17">
    <source>
        <dbReference type="PROSITE-ProRule" id="PRU00076"/>
    </source>
</evidence>
<dbReference type="FunFam" id="2.10.25.10:FF:000014">
    <property type="entry name" value="Latent-transforming growth factor beta-binding protein 3"/>
    <property type="match status" value="2"/>
</dbReference>
<evidence type="ECO:0000256" key="7">
    <source>
        <dbReference type="ARBA" id="ARBA00022729"/>
    </source>
</evidence>
<keyword evidence="19" id="KW-0812">Transmembrane</keyword>
<organism evidence="22 23">
    <name type="scientific">Scleropages formosus</name>
    <name type="common">Asian bonytongue</name>
    <name type="synonym">Osteoglossum formosum</name>
    <dbReference type="NCBI Taxonomy" id="113540"/>
    <lineage>
        <taxon>Eukaryota</taxon>
        <taxon>Metazoa</taxon>
        <taxon>Chordata</taxon>
        <taxon>Craniata</taxon>
        <taxon>Vertebrata</taxon>
        <taxon>Euteleostomi</taxon>
        <taxon>Actinopterygii</taxon>
        <taxon>Neopterygii</taxon>
        <taxon>Teleostei</taxon>
        <taxon>Osteoglossocephala</taxon>
        <taxon>Osteoglossomorpha</taxon>
        <taxon>Osteoglossiformes</taxon>
        <taxon>Osteoglossidae</taxon>
        <taxon>Scleropages</taxon>
    </lineage>
</organism>
<dbReference type="InterPro" id="IPR009030">
    <property type="entry name" value="Growth_fac_rcpt_cys_sf"/>
</dbReference>
<feature type="disulfide bond" evidence="17">
    <location>
        <begin position="34"/>
        <end position="44"/>
    </location>
</feature>
<dbReference type="Pfam" id="PF07645">
    <property type="entry name" value="EGF_CA"/>
    <property type="match status" value="12"/>
</dbReference>
<dbReference type="FunFam" id="3.90.290.10:FF:000001">
    <property type="entry name" value="Latent-transforming growth factor beta-binding protein 3 isoform 1"/>
    <property type="match status" value="1"/>
</dbReference>
<feature type="region of interest" description="Disordered" evidence="18">
    <location>
        <begin position="532"/>
        <end position="551"/>
    </location>
</feature>
<dbReference type="InterPro" id="IPR000152">
    <property type="entry name" value="EGF-type_Asp/Asn_hydroxyl_site"/>
</dbReference>
<feature type="domain" description="EGF-like" evidence="20">
    <location>
        <begin position="622"/>
        <end position="658"/>
    </location>
</feature>
<dbReference type="PROSITE" id="PS51364">
    <property type="entry name" value="TB"/>
    <property type="match status" value="4"/>
</dbReference>
<comment type="caution">
    <text evidence="17">Lacks conserved residue(s) required for the propagation of feature annotation.</text>
</comment>
<proteinExistence type="inferred from homology"/>
<feature type="domain" description="EGF-like" evidence="20">
    <location>
        <begin position="1525"/>
        <end position="1569"/>
    </location>
</feature>
<evidence type="ECO:0000256" key="6">
    <source>
        <dbReference type="ARBA" id="ARBA00022674"/>
    </source>
</evidence>
<dbReference type="Proteomes" id="UP000694397">
    <property type="component" value="Chromosome 15"/>
</dbReference>
<sequence>ETTLASGGSWWGGSGCRNGWLVSSGLRHQIQSDCQPPCQNRGSCSRPHMCVCRSGFQGARCEEVAPEQVYVRAGNSRMLRPLQPSRTPQQPRRQLQTMPLLVGLSFLLLLQLAQLVFSFPGANLTTNLDRIKIVFTPMVCRRVCTGGRCHNSCEKGETTTVYSENQSHSQPPRSQGFRLFFCQIPCMNGGRCIGRDHCWCPSNSTGKFCHLPAAPPNRKPPANRKEASQAGQNSSLHSMYTLPLSNQQASLHPSLVNVHIQHPPEAEVQVHQVARVKQGQVPPTEGNGGMDGTHSVQQRSQPSNGHGSDNGNAIFASNRNGHSNGHVRLHTRLNGYVGRCFQETIDGQCGKPLPGLTKQDDCCGSVGASWGLSKCTQCPPQPAYAVIANGHVECPKGYKRMNVTHCQDINECLMPGICKNAECLNTRGSYRCTCKAGYMLDPARSHCVSDKAISEARGMCYRSTSAGICSLPLSQHITKQICCCSRVGKAWGPACERCPLPDTDHFKEICPAGHGYTYSRSDIQITLRQVEEEEFRGTAPSRQPHPQPDYSSLDVHHPAQVPIWENEVPPSQFLCHPFIDVDRCSVTPSICGPGVCVSLQAGYTCYCNPGYKLSPLQTRCVDINECESGPCEGKGRCVNSIGSYACQCYTGYSQVITQNKKFCQDVNECQDEDVCTHGRCANTEGSYRCICNQGFQPSTDNRSCQDINECLGDVCSNGICLNSEGSYSCVPCPTGYRVSADGELCKDIDECTMPNLCPTGNCVNTAGSYTCVSCKAGYRFSEGTPDLGDLCLPDVDECSLANVCPGRLCKNTVGSYICKSCGPGYELSEDGYGCEDVDECLSPEACPTGLCTNTEGSFVCISCDAGFMPSADRLTCEGTSNPSHPGSQMGYNERYTYIPIPLFPPAPEHVNECLSLGICGEGDCLNTKGSFFCICSTGYTTVSDGTGCRDLDECSEGNVCSHGQCLNTDGSFQCLCETGFKFSLDTGHCEDMDECKEYGSSVCGTWRCENTLGSYRCFMGCQPGFYDQENGDCDIDECANKTVCGDHGFCKNTDGSYLCHCDLGYTNSPGAPVCVDVNECEMSPAPCGDALCENVEGSFLCVCTSDSEEFDPHTNQCRGPFVPSAIPKPPELSSEEERKECYYNLNDEKFCSNVLSRNTTKQECCCTVGAGWGDNCEIHPSEYNQLCPYGTGLIPIAPLAHGFSHQTFKDADECEMFGPEICKNGRCSNSYSAFSCFCRVGYYYDAARLGCVDHNECLEQDSCVDGMCINSDGSFNCFCNPPLVLDGTRRRCVSINDTEVNPDPYEEIHIDICWESLTDDNTCSRPLLGRSTTYAECCCLFGLAWSNHCALCPSKTSEDYAMLCNLPRSGSDSLRERPGYEYDPEDTGPPLYFGGFGPTGGENYYNGPGSPEYGPRESQGGSSFIRQNAHHDYTSHEVMRVPVHRPREFQLRLVEPYSGAHLSRTRASGLSPLPERHDEFEGLRAEECGILNGCENGRCVRVREGYTCDCFDGYHLDMTKMACADINECDDISDKVPLCKNGVCTNTEGSYKCTCLPGFVTTAKPHECIPEEREFTRREAGK</sequence>
<evidence type="ECO:0000256" key="13">
    <source>
        <dbReference type="ARBA" id="ARBA00038081"/>
    </source>
</evidence>
<dbReference type="FunFam" id="2.10.25.10:FF:000024">
    <property type="entry name" value="Putative latent-transforming growth factor beta-binding protein 2"/>
    <property type="match status" value="1"/>
</dbReference>
<feature type="transmembrane region" description="Helical" evidence="19">
    <location>
        <begin position="100"/>
        <end position="122"/>
    </location>
</feature>
<feature type="domain" description="TB" evidence="21">
    <location>
        <begin position="1139"/>
        <end position="1188"/>
    </location>
</feature>
<feature type="region of interest" description="Disordered" evidence="18">
    <location>
        <begin position="211"/>
        <end position="234"/>
    </location>
</feature>
<keyword evidence="2" id="KW-0964">Secreted</keyword>
<feature type="domain" description="EGF-like" evidence="20">
    <location>
        <begin position="1034"/>
        <end position="1075"/>
    </location>
</feature>
<keyword evidence="9 17" id="KW-1015">Disulfide bond</keyword>
<feature type="domain" description="EGF-like" evidence="20">
    <location>
        <begin position="665"/>
        <end position="705"/>
    </location>
</feature>
<dbReference type="CDD" id="cd00054">
    <property type="entry name" value="EGF_CA"/>
    <property type="match status" value="9"/>
</dbReference>
<evidence type="ECO:0000259" key="21">
    <source>
        <dbReference type="PROSITE" id="PS51364"/>
    </source>
</evidence>
<evidence type="ECO:0000256" key="4">
    <source>
        <dbReference type="ARBA" id="ARBA00022536"/>
    </source>
</evidence>
<name>A0A8C9VA91_SCLFO</name>
<comment type="subcellular location">
    <subcellularLocation>
        <location evidence="1">Secreted</location>
        <location evidence="1">Extracellular space</location>
        <location evidence="1">Extracellular matrix</location>
    </subcellularLocation>
</comment>
<evidence type="ECO:0000256" key="5">
    <source>
        <dbReference type="ARBA" id="ARBA00022553"/>
    </source>
</evidence>
<dbReference type="SMART" id="SM00179">
    <property type="entry name" value="EGF_CA"/>
    <property type="match status" value="17"/>
</dbReference>
<keyword evidence="23" id="KW-1185">Reference proteome</keyword>
<evidence type="ECO:0000256" key="14">
    <source>
        <dbReference type="ARBA" id="ARBA00058734"/>
    </source>
</evidence>
<dbReference type="PROSITE" id="PS01186">
    <property type="entry name" value="EGF_2"/>
    <property type="match status" value="8"/>
</dbReference>
<keyword evidence="19" id="KW-0472">Membrane</keyword>
<protein>
    <recommendedName>
        <fullName evidence="16">Latent-transforming growth factor beta-binding protein 2</fullName>
    </recommendedName>
</protein>
<evidence type="ECO:0000256" key="8">
    <source>
        <dbReference type="ARBA" id="ARBA00022737"/>
    </source>
</evidence>
<dbReference type="SMART" id="SM00181">
    <property type="entry name" value="EGF"/>
    <property type="match status" value="19"/>
</dbReference>
<dbReference type="PANTHER" id="PTHR47333:SF4">
    <property type="entry name" value="EGF-LIKE DOMAIN-CONTAINING PROTEIN"/>
    <property type="match status" value="1"/>
</dbReference>
<accession>A0A8C9VA91</accession>
<evidence type="ECO:0000256" key="10">
    <source>
        <dbReference type="ARBA" id="ARBA00023180"/>
    </source>
</evidence>
<dbReference type="InterPro" id="IPR018097">
    <property type="entry name" value="EGF_Ca-bd_CS"/>
</dbReference>
<dbReference type="FunFam" id="2.10.25.10:FF:000273">
    <property type="entry name" value="Putative latent-transforming growth factor beta-binding protein 2"/>
    <property type="match status" value="1"/>
</dbReference>
<dbReference type="Pfam" id="PF12662">
    <property type="entry name" value="cEGF"/>
    <property type="match status" value="2"/>
</dbReference>
<dbReference type="GeneTree" id="ENSGT00940000160884"/>
<dbReference type="Ensembl" id="ENSSFOT00015037948.2">
    <property type="protein sequence ID" value="ENSSFOP00015037534.2"/>
    <property type="gene ID" value="ENSSFOG00015023881.2"/>
</dbReference>
<comment type="subunit">
    <text evidence="15">Forms part of the large latent transforming growth factor beta precursor complex; removal is essential for activation of complex. Interacts with SDC4. Interacts (via C-terminal domain) with FBN1 (via N-terminal domain) in a Ca(+2)-dependent manner.</text>
</comment>
<feature type="domain" description="EGF-like" evidence="20">
    <location>
        <begin position="408"/>
        <end position="448"/>
    </location>
</feature>
<keyword evidence="8" id="KW-0677">Repeat</keyword>
<feature type="domain" description="TB" evidence="21">
    <location>
        <begin position="458"/>
        <end position="510"/>
    </location>
</feature>
<keyword evidence="6" id="KW-0358">Heparin-binding</keyword>
<evidence type="ECO:0000256" key="3">
    <source>
        <dbReference type="ARBA" id="ARBA00022530"/>
    </source>
</evidence>
<dbReference type="InterPro" id="IPR000742">
    <property type="entry name" value="EGF"/>
</dbReference>
<dbReference type="FunFam" id="2.10.25.10:FF:000005">
    <property type="entry name" value="Fibrillin 2"/>
    <property type="match status" value="1"/>
</dbReference>
<dbReference type="FunFam" id="2.10.25.10:FF:000056">
    <property type="entry name" value="Latent-transforming growth factor beta-binding protein 3 isoform 2"/>
    <property type="match status" value="1"/>
</dbReference>
<feature type="domain" description="TB" evidence="21">
    <location>
        <begin position="1311"/>
        <end position="1364"/>
    </location>
</feature>
<dbReference type="InterPro" id="IPR001881">
    <property type="entry name" value="EGF-like_Ca-bd_dom"/>
</dbReference>
<keyword evidence="12" id="KW-0379">Hydroxylation</keyword>
<dbReference type="FunFam" id="2.10.25.10:FF:000046">
    <property type="entry name" value="Latent-transforming growth factor beta-binding protein 1 isoform x2"/>
    <property type="match status" value="1"/>
</dbReference>
<reference evidence="22" key="3">
    <citation type="submission" date="2025-09" db="UniProtKB">
        <authorList>
            <consortium name="Ensembl"/>
        </authorList>
    </citation>
    <scope>IDENTIFICATION</scope>
</reference>
<reference evidence="22 23" key="1">
    <citation type="submission" date="2019-04" db="EMBL/GenBank/DDBJ databases">
        <authorList>
            <consortium name="Wellcome Sanger Institute Data Sharing"/>
        </authorList>
    </citation>
    <scope>NUCLEOTIDE SEQUENCE [LARGE SCALE GENOMIC DNA]</scope>
</reference>
<dbReference type="FunFam" id="3.90.290.10:FF:000002">
    <property type="entry name" value="Latent-transforming growth factor beta-binding protein 3 isoform 1"/>
    <property type="match status" value="1"/>
</dbReference>
<feature type="compositionally biased region" description="Polar residues" evidence="18">
    <location>
        <begin position="294"/>
        <end position="323"/>
    </location>
</feature>
<dbReference type="PROSITE" id="PS00010">
    <property type="entry name" value="ASX_HYDROXYL"/>
    <property type="match status" value="7"/>
</dbReference>
<evidence type="ECO:0000256" key="18">
    <source>
        <dbReference type="SAM" id="MobiDB-lite"/>
    </source>
</evidence>
<keyword evidence="11" id="KW-0340">Growth factor binding</keyword>
<keyword evidence="5" id="KW-0597">Phosphoprotein</keyword>
<comment type="similarity">
    <text evidence="13">Belongs to the LTBP family.</text>
</comment>
<evidence type="ECO:0000259" key="20">
    <source>
        <dbReference type="PROSITE" id="PS50026"/>
    </source>
</evidence>
<feature type="disulfide bond" evidence="17">
    <location>
        <begin position="182"/>
        <end position="192"/>
    </location>
</feature>
<evidence type="ECO:0000256" key="16">
    <source>
        <dbReference type="ARBA" id="ARBA00072997"/>
    </source>
</evidence>
<dbReference type="GO" id="GO:0019838">
    <property type="term" value="F:growth factor binding"/>
    <property type="evidence" value="ECO:0007669"/>
    <property type="project" value="UniProtKB-KW"/>
</dbReference>
<feature type="disulfide bond" evidence="17">
    <location>
        <begin position="200"/>
        <end position="209"/>
    </location>
</feature>
<dbReference type="Gene3D" id="2.10.25.10">
    <property type="entry name" value="Laminin"/>
    <property type="match status" value="18"/>
</dbReference>
<dbReference type="PANTHER" id="PTHR47333">
    <property type="entry name" value="VON WILLEBRAND FACTOR C AND EGF DOMAIN-CONTAINING PROTEIN"/>
    <property type="match status" value="1"/>
</dbReference>
<dbReference type="PROSITE" id="PS00022">
    <property type="entry name" value="EGF_1"/>
    <property type="match status" value="2"/>
</dbReference>
<dbReference type="FunFam" id="2.10.25.10:FF:000115">
    <property type="entry name" value="latent-transforming growth factor beta-binding protein 4 isoform X2"/>
    <property type="match status" value="1"/>
</dbReference>
<feature type="disulfide bond" evidence="17">
    <location>
        <begin position="52"/>
        <end position="61"/>
    </location>
</feature>
<evidence type="ECO:0000256" key="11">
    <source>
        <dbReference type="ARBA" id="ARBA00023183"/>
    </source>
</evidence>
<evidence type="ECO:0000256" key="9">
    <source>
        <dbReference type="ARBA" id="ARBA00023157"/>
    </source>
</evidence>
<evidence type="ECO:0000256" key="1">
    <source>
        <dbReference type="ARBA" id="ARBA00004498"/>
    </source>
</evidence>
<evidence type="ECO:0000256" key="19">
    <source>
        <dbReference type="SAM" id="Phobius"/>
    </source>
</evidence>
<dbReference type="FunFam" id="2.10.25.10:FF:000119">
    <property type="entry name" value="vitamin K-dependent protein S"/>
    <property type="match status" value="1"/>
</dbReference>
<feature type="domain" description="EGF-like" evidence="20">
    <location>
        <begin position="950"/>
        <end position="990"/>
    </location>
</feature>
<feature type="domain" description="TB" evidence="21">
    <location>
        <begin position="338"/>
        <end position="381"/>
    </location>
</feature>
<dbReference type="InterPro" id="IPR013111">
    <property type="entry name" value="EGF_extracell"/>
</dbReference>
<dbReference type="InterPro" id="IPR052080">
    <property type="entry name" value="vWF_C/EGF_Fibrillin"/>
</dbReference>
<dbReference type="InterPro" id="IPR026823">
    <property type="entry name" value="cEGF"/>
</dbReference>
<dbReference type="SUPFAM" id="SSF57196">
    <property type="entry name" value="EGF/Laminin"/>
    <property type="match status" value="7"/>
</dbReference>
<feature type="region of interest" description="Disordered" evidence="18">
    <location>
        <begin position="280"/>
        <end position="326"/>
    </location>
</feature>
<dbReference type="InterPro" id="IPR036773">
    <property type="entry name" value="TB_dom_sf"/>
</dbReference>
<keyword evidence="10" id="KW-0325">Glycoprotein</keyword>
<dbReference type="FunFam" id="2.10.25.10:FF:000002">
    <property type="entry name" value="Latent-transforming growth factor beta-binding protein 3"/>
    <property type="match status" value="1"/>
</dbReference>
<dbReference type="PROSITE" id="PS01187">
    <property type="entry name" value="EGF_CA"/>
    <property type="match status" value="9"/>
</dbReference>
<dbReference type="InterPro" id="IPR049883">
    <property type="entry name" value="NOTCH1_EGF-like"/>
</dbReference>
<keyword evidence="7" id="KW-0732">Signal</keyword>
<keyword evidence="4 17" id="KW-0245">EGF-like domain</keyword>
<dbReference type="PROSITE" id="PS50026">
    <property type="entry name" value="EGF_3"/>
    <property type="match status" value="9"/>
</dbReference>
<evidence type="ECO:0000313" key="23">
    <source>
        <dbReference type="Proteomes" id="UP000694397"/>
    </source>
</evidence>
<feature type="domain" description="EGF-like" evidence="20">
    <location>
        <begin position="30"/>
        <end position="62"/>
    </location>
</feature>
<dbReference type="Pfam" id="PF00683">
    <property type="entry name" value="TB"/>
    <property type="match status" value="4"/>
</dbReference>
<dbReference type="SUPFAM" id="SSF57581">
    <property type="entry name" value="TB module/8-cys domain"/>
    <property type="match status" value="4"/>
</dbReference>
<keyword evidence="19" id="KW-1133">Transmembrane helix</keyword>